<keyword evidence="8 11" id="KW-0057">Aromatic amino acid biosynthesis</keyword>
<dbReference type="EMBL" id="CP025611">
    <property type="protein sequence ID" value="AUN30574.1"/>
    <property type="molecule type" value="Genomic_DNA"/>
</dbReference>
<evidence type="ECO:0000256" key="4">
    <source>
        <dbReference type="ARBA" id="ARBA00011270"/>
    </source>
</evidence>
<comment type="function">
    <text evidence="11">The beta subunit is responsible for the synthesis of L-tryptophan from indole and L-serine.</text>
</comment>
<dbReference type="FunFam" id="3.40.50.1100:FF:000001">
    <property type="entry name" value="Tryptophan synthase beta chain"/>
    <property type="match status" value="1"/>
</dbReference>
<keyword evidence="9 11" id="KW-0456">Lyase</keyword>
<comment type="cofactor">
    <cofactor evidence="1 11">
        <name>pyridoxal 5'-phosphate</name>
        <dbReference type="ChEBI" id="CHEBI:597326"/>
    </cofactor>
</comment>
<comment type="pathway">
    <text evidence="2 11">Amino-acid biosynthesis; L-tryptophan biosynthesis; L-tryptophan from chorismate: step 5/5.</text>
</comment>
<evidence type="ECO:0000256" key="6">
    <source>
        <dbReference type="ARBA" id="ARBA00022822"/>
    </source>
</evidence>
<keyword evidence="6 11" id="KW-0822">Tryptophan biosynthesis</keyword>
<dbReference type="Proteomes" id="UP000234752">
    <property type="component" value="Chromosome eg_1"/>
</dbReference>
<dbReference type="NCBIfam" id="TIGR00263">
    <property type="entry name" value="trpB"/>
    <property type="match status" value="1"/>
</dbReference>
<evidence type="ECO:0000313" key="13">
    <source>
        <dbReference type="Proteomes" id="UP000234752"/>
    </source>
</evidence>
<dbReference type="PIRSF" id="PIRSF001413">
    <property type="entry name" value="Trp_syn_beta"/>
    <property type="match status" value="1"/>
</dbReference>
<evidence type="ECO:0000256" key="8">
    <source>
        <dbReference type="ARBA" id="ARBA00023141"/>
    </source>
</evidence>
<evidence type="ECO:0000256" key="3">
    <source>
        <dbReference type="ARBA" id="ARBA00009982"/>
    </source>
</evidence>
<dbReference type="InterPro" id="IPR006653">
    <property type="entry name" value="Trp_synth_b_CS"/>
</dbReference>
<dbReference type="GO" id="GO:0004834">
    <property type="term" value="F:tryptophan synthase activity"/>
    <property type="evidence" value="ECO:0007669"/>
    <property type="project" value="UniProtKB-UniRule"/>
</dbReference>
<comment type="similarity">
    <text evidence="3 11">Belongs to the TrpB family.</text>
</comment>
<dbReference type="UniPathway" id="UPA00035">
    <property type="reaction ID" value="UER00044"/>
</dbReference>
<dbReference type="InterPro" id="IPR006654">
    <property type="entry name" value="Trp_synth_beta"/>
</dbReference>
<comment type="catalytic activity">
    <reaction evidence="10 11">
        <text>(1S,2R)-1-C-(indol-3-yl)glycerol 3-phosphate + L-serine = D-glyceraldehyde 3-phosphate + L-tryptophan + H2O</text>
        <dbReference type="Rhea" id="RHEA:10532"/>
        <dbReference type="ChEBI" id="CHEBI:15377"/>
        <dbReference type="ChEBI" id="CHEBI:33384"/>
        <dbReference type="ChEBI" id="CHEBI:57912"/>
        <dbReference type="ChEBI" id="CHEBI:58866"/>
        <dbReference type="ChEBI" id="CHEBI:59776"/>
        <dbReference type="EC" id="4.2.1.20"/>
    </reaction>
</comment>
<comment type="subunit">
    <text evidence="4 11">Tetramer of two alpha and two beta chains.</text>
</comment>
<name>A0A2K9NBT1_9PROT</name>
<dbReference type="EC" id="4.2.1.20" evidence="11"/>
<keyword evidence="7 11" id="KW-0663">Pyridoxal phosphate</keyword>
<dbReference type="InterPro" id="IPR023026">
    <property type="entry name" value="Trp_synth_beta/beta-like"/>
</dbReference>
<dbReference type="InterPro" id="IPR001926">
    <property type="entry name" value="TrpB-like_PALP"/>
</dbReference>
<dbReference type="PANTHER" id="PTHR48077">
    <property type="entry name" value="TRYPTOPHAN SYNTHASE-RELATED"/>
    <property type="match status" value="1"/>
</dbReference>
<dbReference type="PROSITE" id="PS00168">
    <property type="entry name" value="TRP_SYNTHASE_BETA"/>
    <property type="match status" value="1"/>
</dbReference>
<evidence type="ECO:0000256" key="9">
    <source>
        <dbReference type="ARBA" id="ARBA00023239"/>
    </source>
</evidence>
<dbReference type="AlphaFoldDB" id="A0A2K9NBT1"/>
<feature type="modified residue" description="N6-(pyridoxal phosphate)lysine" evidence="11">
    <location>
        <position position="97"/>
    </location>
</feature>
<organism evidence="12 13">
    <name type="scientific">Niveispirillum cyanobacteriorum</name>
    <dbReference type="NCBI Taxonomy" id="1612173"/>
    <lineage>
        <taxon>Bacteria</taxon>
        <taxon>Pseudomonadati</taxon>
        <taxon>Pseudomonadota</taxon>
        <taxon>Alphaproteobacteria</taxon>
        <taxon>Rhodospirillales</taxon>
        <taxon>Azospirillaceae</taxon>
        <taxon>Niveispirillum</taxon>
    </lineage>
</organism>
<evidence type="ECO:0000256" key="7">
    <source>
        <dbReference type="ARBA" id="ARBA00022898"/>
    </source>
</evidence>
<keyword evidence="13" id="KW-1185">Reference proteome</keyword>
<dbReference type="GO" id="GO:0005737">
    <property type="term" value="C:cytoplasm"/>
    <property type="evidence" value="ECO:0007669"/>
    <property type="project" value="TreeGrafter"/>
</dbReference>
<reference evidence="12 13" key="1">
    <citation type="submission" date="2017-12" db="EMBL/GenBank/DDBJ databases">
        <title>Genomes of bacteria within cyanobacterial aggregates.</title>
        <authorList>
            <person name="Cai H."/>
        </authorList>
    </citation>
    <scope>NUCLEOTIDE SEQUENCE [LARGE SCALE GENOMIC DNA]</scope>
    <source>
        <strain evidence="12 13">TH16</strain>
    </source>
</reference>
<dbReference type="RefSeq" id="WP_102112256.1">
    <property type="nucleotide sequence ID" value="NZ_BMGN01000002.1"/>
</dbReference>
<gene>
    <name evidence="11 12" type="primary">trpB</name>
    <name evidence="12" type="ORF">C0V82_10245</name>
</gene>
<sequence>MNKPLNSYRNGPDEHGHFGIFGGRFVAETLMPLILEVEKAYEEAKADPEFHAELAHQLKHYVGRPSPLYFAKRLTEELGGAKIYFKRDELNHTGAHKINNCMGQILLAKRMGKKRIIAETGAGQHGVATATVCALMGLPCVVYMGATDIARQAPNVFRMKLLGAEVRAVTSGAGTLKDAMNDALRDWVTNVEDTFYIIGTAAGPHPYPAMVRDFQSIIGRETREQMLEAEGRLPDMLVACIGGGSNAIGLFHDFLDEPTVRMVAVEAGGHGLDVPNGHAASLKGGRPGVLHGNRTYLLQDDDGQILEGHSISAGLDYPGIGPEHSWLHEVGRVDYVSATDREALDAFQLLARTEGILPALEPSHALAAVKRIAPTLSKDTLLVMNLCGRGDKDIFTVGKELGVAL</sequence>
<evidence type="ECO:0000313" key="12">
    <source>
        <dbReference type="EMBL" id="AUN30574.1"/>
    </source>
</evidence>
<protein>
    <recommendedName>
        <fullName evidence="11">Tryptophan synthase beta chain</fullName>
        <ecNumber evidence="11">4.2.1.20</ecNumber>
    </recommendedName>
</protein>
<dbReference type="SUPFAM" id="SSF53686">
    <property type="entry name" value="Tryptophan synthase beta subunit-like PLP-dependent enzymes"/>
    <property type="match status" value="1"/>
</dbReference>
<proteinExistence type="inferred from homology"/>
<dbReference type="HAMAP" id="MF_00133">
    <property type="entry name" value="Trp_synth_beta"/>
    <property type="match status" value="1"/>
</dbReference>
<evidence type="ECO:0000256" key="2">
    <source>
        <dbReference type="ARBA" id="ARBA00004733"/>
    </source>
</evidence>
<dbReference type="Pfam" id="PF00291">
    <property type="entry name" value="PALP"/>
    <property type="match status" value="1"/>
</dbReference>
<dbReference type="Gene3D" id="3.40.50.1100">
    <property type="match status" value="2"/>
</dbReference>
<dbReference type="FunFam" id="3.40.50.1100:FF:000004">
    <property type="entry name" value="Tryptophan synthase beta chain"/>
    <property type="match status" value="1"/>
</dbReference>
<evidence type="ECO:0000256" key="11">
    <source>
        <dbReference type="HAMAP-Rule" id="MF_00133"/>
    </source>
</evidence>
<evidence type="ECO:0000256" key="5">
    <source>
        <dbReference type="ARBA" id="ARBA00022605"/>
    </source>
</evidence>
<dbReference type="KEGG" id="ncb:C0V82_10245"/>
<accession>A0A2K9NBT1</accession>
<keyword evidence="5 11" id="KW-0028">Amino-acid biosynthesis</keyword>
<evidence type="ECO:0000256" key="1">
    <source>
        <dbReference type="ARBA" id="ARBA00001933"/>
    </source>
</evidence>
<dbReference type="InterPro" id="IPR036052">
    <property type="entry name" value="TrpB-like_PALP_sf"/>
</dbReference>
<evidence type="ECO:0000256" key="10">
    <source>
        <dbReference type="ARBA" id="ARBA00049047"/>
    </source>
</evidence>
<dbReference type="PANTHER" id="PTHR48077:SF3">
    <property type="entry name" value="TRYPTOPHAN SYNTHASE"/>
    <property type="match status" value="1"/>
</dbReference>
<dbReference type="OrthoDB" id="9766131at2"/>
<dbReference type="CDD" id="cd06446">
    <property type="entry name" value="Trp-synth_B"/>
    <property type="match status" value="1"/>
</dbReference>